<name>H5Y641_9FIRM</name>
<sequence>MRIMINTNVLISAILFPKSQLTRVIARGMFIT</sequence>
<organism evidence="1 2">
    <name type="scientific">Desulfosporosinus youngiae DSM 17734</name>
    <dbReference type="NCBI Taxonomy" id="768710"/>
    <lineage>
        <taxon>Bacteria</taxon>
        <taxon>Bacillati</taxon>
        <taxon>Bacillota</taxon>
        <taxon>Clostridia</taxon>
        <taxon>Eubacteriales</taxon>
        <taxon>Desulfitobacteriaceae</taxon>
        <taxon>Desulfosporosinus</taxon>
    </lineage>
</organism>
<dbReference type="HOGENOM" id="CLU_3389139_0_0_9"/>
<accession>H5Y641</accession>
<protein>
    <recommendedName>
        <fullName evidence="3">Toxin-antitoxin system toxin component, PIN family</fullName>
    </recommendedName>
</protein>
<reference evidence="1 2" key="1">
    <citation type="submission" date="2011-11" db="EMBL/GenBank/DDBJ databases">
        <title>The Noncontiguous Finished genome of Desulfosporosinus youngiae DSM 17734.</title>
        <authorList>
            <consortium name="US DOE Joint Genome Institute (JGI-PGF)"/>
            <person name="Lucas S."/>
            <person name="Han J."/>
            <person name="Lapidus A."/>
            <person name="Cheng J.-F."/>
            <person name="Goodwin L."/>
            <person name="Pitluck S."/>
            <person name="Peters L."/>
            <person name="Ovchinnikova G."/>
            <person name="Lu M."/>
            <person name="Land M.L."/>
            <person name="Hauser L."/>
            <person name="Pester M."/>
            <person name="Spring S."/>
            <person name="Ollivier B."/>
            <person name="Rattei T."/>
            <person name="Klenk H.-P."/>
            <person name="Wagner M."/>
            <person name="Loy A."/>
            <person name="Woyke T.J."/>
        </authorList>
    </citation>
    <scope>NUCLEOTIDE SEQUENCE [LARGE SCALE GENOMIC DNA]</scope>
    <source>
        <strain evidence="1 2">DSM 17734</strain>
    </source>
</reference>
<proteinExistence type="predicted"/>
<dbReference type="AlphaFoldDB" id="H5Y641"/>
<evidence type="ECO:0000313" key="2">
    <source>
        <dbReference type="Proteomes" id="UP000005104"/>
    </source>
</evidence>
<dbReference type="EMBL" id="CM001441">
    <property type="protein sequence ID" value="EHQ91051.1"/>
    <property type="molecule type" value="Genomic_DNA"/>
</dbReference>
<evidence type="ECO:0000313" key="1">
    <source>
        <dbReference type="EMBL" id="EHQ91051.1"/>
    </source>
</evidence>
<dbReference type="Proteomes" id="UP000005104">
    <property type="component" value="Chromosome"/>
</dbReference>
<evidence type="ECO:0008006" key="3">
    <source>
        <dbReference type="Google" id="ProtNLM"/>
    </source>
</evidence>
<gene>
    <name evidence="1" type="ORF">DesyoDRAFT_4085</name>
</gene>
<keyword evidence="2" id="KW-1185">Reference proteome</keyword>